<evidence type="ECO:0000313" key="3">
    <source>
        <dbReference type="Proteomes" id="UP000567922"/>
    </source>
</evidence>
<gene>
    <name evidence="2" type="ORF">FHU29_002414</name>
</gene>
<evidence type="ECO:0000256" key="1">
    <source>
        <dbReference type="SAM" id="MobiDB-lite"/>
    </source>
</evidence>
<dbReference type="Proteomes" id="UP000567922">
    <property type="component" value="Unassembled WGS sequence"/>
</dbReference>
<dbReference type="EMBL" id="JACHWS010000002">
    <property type="protein sequence ID" value="MBB3037965.1"/>
    <property type="molecule type" value="Genomic_DNA"/>
</dbReference>
<comment type="caution">
    <text evidence="2">The sequence shown here is derived from an EMBL/GenBank/DDBJ whole genome shotgun (WGS) entry which is preliminary data.</text>
</comment>
<name>A0A839RMJ9_9ACTN</name>
<sequence length="71" mass="7745">MSARIPSSRRVPSTPEDVPEADRLEQELSVGADEDTGSSPSIRASEIFGANEADVAEQLQEVPEDDDYPRE</sequence>
<accession>A0A839RMJ9</accession>
<dbReference type="RefSeq" id="WP_064442412.1">
    <property type="nucleotide sequence ID" value="NZ_BDDI01000025.1"/>
</dbReference>
<feature type="region of interest" description="Disordered" evidence="1">
    <location>
        <begin position="1"/>
        <end position="42"/>
    </location>
</feature>
<dbReference type="OrthoDB" id="4476267at2"/>
<keyword evidence="3" id="KW-1185">Reference proteome</keyword>
<evidence type="ECO:0000313" key="2">
    <source>
        <dbReference type="EMBL" id="MBB3037965.1"/>
    </source>
</evidence>
<protein>
    <submittedName>
        <fullName evidence="2">Uncharacterized protein</fullName>
    </submittedName>
</protein>
<proteinExistence type="predicted"/>
<dbReference type="AlphaFoldDB" id="A0A839RMJ9"/>
<organism evidence="2 3">
    <name type="scientific">Hoyosella altamirensis</name>
    <dbReference type="NCBI Taxonomy" id="616997"/>
    <lineage>
        <taxon>Bacteria</taxon>
        <taxon>Bacillati</taxon>
        <taxon>Actinomycetota</taxon>
        <taxon>Actinomycetes</taxon>
        <taxon>Mycobacteriales</taxon>
        <taxon>Hoyosellaceae</taxon>
        <taxon>Hoyosella</taxon>
    </lineage>
</organism>
<reference evidence="2 3" key="1">
    <citation type="submission" date="2020-08" db="EMBL/GenBank/DDBJ databases">
        <title>Sequencing the genomes of 1000 actinobacteria strains.</title>
        <authorList>
            <person name="Klenk H.-P."/>
        </authorList>
    </citation>
    <scope>NUCLEOTIDE SEQUENCE [LARGE SCALE GENOMIC DNA]</scope>
    <source>
        <strain evidence="2 3">DSM 45258</strain>
    </source>
</reference>